<feature type="compositionally biased region" description="Low complexity" evidence="3">
    <location>
        <begin position="454"/>
        <end position="464"/>
    </location>
</feature>
<accession>A0A914AKV5</accession>
<feature type="compositionally biased region" description="Polar residues" evidence="3">
    <location>
        <begin position="835"/>
        <end position="872"/>
    </location>
</feature>
<evidence type="ECO:0000313" key="5">
    <source>
        <dbReference type="EnsemblMetazoa" id="XP_038064630.1"/>
    </source>
</evidence>
<dbReference type="OrthoDB" id="5314041at2759"/>
<feature type="compositionally biased region" description="Polar residues" evidence="3">
    <location>
        <begin position="880"/>
        <end position="898"/>
    </location>
</feature>
<dbReference type="Proteomes" id="UP000887568">
    <property type="component" value="Unplaced"/>
</dbReference>
<dbReference type="PROSITE" id="PS50105">
    <property type="entry name" value="SAM_DOMAIN"/>
    <property type="match status" value="2"/>
</dbReference>
<feature type="compositionally biased region" description="Polar residues" evidence="3">
    <location>
        <begin position="1135"/>
        <end position="1152"/>
    </location>
</feature>
<feature type="compositionally biased region" description="Pro residues" evidence="3">
    <location>
        <begin position="114"/>
        <end position="123"/>
    </location>
</feature>
<dbReference type="SUPFAM" id="SSF47769">
    <property type="entry name" value="SAM/Pointed domain"/>
    <property type="match status" value="2"/>
</dbReference>
<dbReference type="PANTHER" id="PTHR24174:SF16">
    <property type="entry name" value="CASKIN-2"/>
    <property type="match status" value="1"/>
</dbReference>
<feature type="compositionally biased region" description="Polar residues" evidence="3">
    <location>
        <begin position="938"/>
        <end position="959"/>
    </location>
</feature>
<dbReference type="InterPro" id="IPR035498">
    <property type="entry name" value="Caskin1/2_SAM_2"/>
</dbReference>
<evidence type="ECO:0000256" key="2">
    <source>
        <dbReference type="ARBA" id="ARBA00023043"/>
    </source>
</evidence>
<dbReference type="InterPro" id="IPR001660">
    <property type="entry name" value="SAM"/>
</dbReference>
<sequence>MKLLSPATRRNGSLSQQSTFSYASTSPTSTGPLLPTGQPYPHGSTPLSSMPGSITPPSSNVLVDTTNNRYSSDSTASASSSGNWSNRESVDPMHNQSYRHGYYHPAGSNAGLSSPPPPPPHQSPPMNGSVPYGIPEDRPYPPAPDHYHGNMVGSPPRAMAGSPQHIPSPTNDQSYQRMSPQHPLSPRRLHPDAGRQLENGVWLKQGGTGNGQVNQDYSGEESGVDVSSSTESMEKRSYGGIHTPGNVPTIHMNVNSKPLAYSQPFHSFENVLGDRDVFRSLAGNQRPHSDGSSDIKMDIMRHQDIKPQYQGKDADRIYEWLRRQRMPEYTNNFTKAGYDMPTIARMTPEDLTAIGVTKPGHRKRISAMISQLNEPDGIPNYKPPDVVMWLKLLDLYQYYNTFLSNSYGTMDAVSEITWEDLQEMGINQLGHQKKFTLAIKRLRDLQKQATRVLASAQQAGSAGSDNDSTSPHSSNDGAYHHYQHPNTLMLAQMGHRTSPLQSPDNTMVKKRSGLRSSQESLGSDGSNKSSGSHGSHEQAYPKKIVHLKQLSETREASYVPTSLKVSSTGTQPDHKVPSPEGDKAAVSSTLQTFSTFKQPPVTTAAGGTFKIPAVPRDRRSNDSLERVLVAQGSNYDPYSGASKRNSIEGGSSIGSSGSGDGSVKMKRSNPPAPPKRTNSIRTVDEEQLKTATIGRKKSLKQFREEMAAGNMNKTVELPEGYATIKRSGTRKTSTLNRSASQEGDYPAGSTGGTIGPPLPPTVPANAQGSISDGSDGSTIITGAPNQPSPSTFSGNKTLDETPHPVVNYSAYGITNQPVLTPVHHHPQQQQQQQQPNQLSGTYAQTSMPSQTTSVPTSPVAAQQPSWTNQQTPHSRDMGMTNVSKSVPSSATSTPSHNPTPVKPNAALLAEMQQSIAASMPPGMRLNPHSSVKKAPESPFTSNATTKSTLQSSAVPNQLPGNKADDKAPTQRDSSGVAFRSSDDAGESQPRPSSGGTFKIPQSLPPRAGSNRPSSGELLLNTSRRPSSGGFKLGVDVELEKQTQNKAQQVEVSMREGVHNSSQRPPSTGSTGSGGSGSTDSSSNKQDRPSNMELLWKRMSQEGEENAPIIQPALSKPLEGIWRPKSRHYELVGQPEDQNQADSSSEGEGSNLKIQTKATFRSLKKQFLDQNSTPITYHTLKRPAKKPDPNFFEEDFRPRSKSFTDLDEYNQSPVAKDAPVDFETFVAREEALQQPDFDTNIESQPPSSESRSYTSPRNSPQNTRTQNSPIKLPFPDNGGPAQKPVSLPGLVSNYGAKNSDSNNGGFHDQVLNNHAPLPTVAPPKVPPPHIAPPKVPQLQSLPPQAPPPPPPVPQFEAPPPKVPSPEEQSSEVPSQKVSPQQVRPPKVSPKAPRVKSAAQLPLPAQQEMMPPPPPVDDLPPPPPPPPPNDDLPLPPPPSEDFDLPPPPDEAGLPPPPSLQTNTPTYSNNLPAPPQSMQQASLKLSRQAGGPQTAPKTKSSAGKKKSSHRAPVVSEGWESNSDTIKRKPSPVLSLPQDNATEAPNTSAHPKEPKSSHSLSEKRKKAPVKVPEKTVKSPSRTGKAPVKAPAKKKEVVAPPPLDDSDDVDFYSQDLDMMDTLAGQDAAVESDSSDTMESALSGFENENTDTIKKQPMKLSPARTNTEMNHPEIVGKASGSRGSAIMDGRADVVMRERGKAGTAKKDRDSQGFGEVSLQLADILNSMGSDDPLASFAANAEASAKARMSPIQSLSPTQPAPTASQEPAESKDIFTDIESMFNDLTFDLESMMN</sequence>
<feature type="compositionally biased region" description="Basic and acidic residues" evidence="3">
    <location>
        <begin position="1084"/>
        <end position="1100"/>
    </location>
</feature>
<feature type="region of interest" description="Disordered" evidence="3">
    <location>
        <begin position="203"/>
        <end position="225"/>
    </location>
</feature>
<feature type="region of interest" description="Disordered" evidence="3">
    <location>
        <begin position="555"/>
        <end position="587"/>
    </location>
</feature>
<proteinExistence type="predicted"/>
<evidence type="ECO:0000313" key="6">
    <source>
        <dbReference type="Proteomes" id="UP000887568"/>
    </source>
</evidence>
<feature type="compositionally biased region" description="Polar residues" evidence="3">
    <location>
        <begin position="1533"/>
        <end position="1545"/>
    </location>
</feature>
<feature type="domain" description="SAM" evidence="4">
    <location>
        <begin position="381"/>
        <end position="445"/>
    </location>
</feature>
<feature type="region of interest" description="Disordered" evidence="3">
    <location>
        <begin position="1173"/>
        <end position="1214"/>
    </location>
</feature>
<feature type="compositionally biased region" description="Polar residues" evidence="3">
    <location>
        <begin position="559"/>
        <end position="571"/>
    </location>
</feature>
<feature type="compositionally biased region" description="Polar residues" evidence="3">
    <location>
        <begin position="1458"/>
        <end position="1482"/>
    </location>
</feature>
<feature type="compositionally biased region" description="Basic and acidic residues" evidence="3">
    <location>
        <begin position="1193"/>
        <end position="1203"/>
    </location>
</feature>
<feature type="compositionally biased region" description="Low complexity" evidence="3">
    <location>
        <begin position="71"/>
        <end position="87"/>
    </location>
</feature>
<dbReference type="SMART" id="SM00454">
    <property type="entry name" value="SAM"/>
    <property type="match status" value="2"/>
</dbReference>
<feature type="compositionally biased region" description="Basic and acidic residues" evidence="3">
    <location>
        <begin position="572"/>
        <end position="583"/>
    </location>
</feature>
<feature type="region of interest" description="Disordered" evidence="3">
    <location>
        <begin position="822"/>
        <end position="1111"/>
    </location>
</feature>
<feature type="compositionally biased region" description="Pro residues" evidence="3">
    <location>
        <begin position="1318"/>
        <end position="1334"/>
    </location>
</feature>
<feature type="compositionally biased region" description="Polar residues" evidence="3">
    <location>
        <begin position="1744"/>
        <end position="1761"/>
    </location>
</feature>
<dbReference type="FunFam" id="1.10.150.50:FF:000028">
    <property type="entry name" value="caskin-2 isoform X2"/>
    <property type="match status" value="1"/>
</dbReference>
<feature type="region of interest" description="Disordered" evidence="3">
    <location>
        <begin position="1621"/>
        <end position="1681"/>
    </location>
</feature>
<evidence type="ECO:0000259" key="4">
    <source>
        <dbReference type="PROSITE" id="PS50105"/>
    </source>
</evidence>
<name>A0A914AKV5_PATMI</name>
<dbReference type="RefSeq" id="XP_038064630.1">
    <property type="nucleotide sequence ID" value="XM_038208702.1"/>
</dbReference>
<dbReference type="PANTHER" id="PTHR24174">
    <property type="entry name" value="ANKYRIN REPEAT AND STERILE ALPHA MOTIF DOMAIN-CONTAINING PROTEIN 1"/>
    <property type="match status" value="1"/>
</dbReference>
<feature type="compositionally biased region" description="Low complexity" evidence="3">
    <location>
        <begin position="1734"/>
        <end position="1743"/>
    </location>
</feature>
<feature type="compositionally biased region" description="Polar residues" evidence="3">
    <location>
        <begin position="783"/>
        <end position="796"/>
    </location>
</feature>
<feature type="compositionally biased region" description="Polar residues" evidence="3">
    <location>
        <begin position="165"/>
        <end position="179"/>
    </location>
</feature>
<feature type="region of interest" description="Disordered" evidence="3">
    <location>
        <begin position="453"/>
        <end position="481"/>
    </location>
</feature>
<feature type="compositionally biased region" description="Low complexity" evidence="3">
    <location>
        <begin position="1364"/>
        <end position="1389"/>
    </location>
</feature>
<dbReference type="InterPro" id="IPR033635">
    <property type="entry name" value="ANKS1/Caskin"/>
</dbReference>
<keyword evidence="2" id="KW-0040">ANK repeat</keyword>
<dbReference type="OMA" id="DNHHHII"/>
<organism evidence="5 6">
    <name type="scientific">Patiria miniata</name>
    <name type="common">Bat star</name>
    <name type="synonym">Asterina miniata</name>
    <dbReference type="NCBI Taxonomy" id="46514"/>
    <lineage>
        <taxon>Eukaryota</taxon>
        <taxon>Metazoa</taxon>
        <taxon>Echinodermata</taxon>
        <taxon>Eleutherozoa</taxon>
        <taxon>Asterozoa</taxon>
        <taxon>Asteroidea</taxon>
        <taxon>Valvatacea</taxon>
        <taxon>Valvatida</taxon>
        <taxon>Asterinidae</taxon>
        <taxon>Patiria</taxon>
    </lineage>
</organism>
<feature type="region of interest" description="Disordered" evidence="3">
    <location>
        <begin position="1"/>
        <end position="191"/>
    </location>
</feature>
<feature type="region of interest" description="Disordered" evidence="3">
    <location>
        <begin position="1226"/>
        <end position="1606"/>
    </location>
</feature>
<evidence type="ECO:0000256" key="3">
    <source>
        <dbReference type="SAM" id="MobiDB-lite"/>
    </source>
</evidence>
<feature type="compositionally biased region" description="Pro residues" evidence="3">
    <location>
        <begin position="1342"/>
        <end position="1362"/>
    </location>
</feature>
<feature type="region of interest" description="Disordered" evidence="3">
    <location>
        <begin position="1734"/>
        <end position="1767"/>
    </location>
</feature>
<keyword evidence="6" id="KW-1185">Reference proteome</keyword>
<feature type="region of interest" description="Disordered" evidence="3">
    <location>
        <begin position="634"/>
        <end position="692"/>
    </location>
</feature>
<dbReference type="Pfam" id="PF00536">
    <property type="entry name" value="SAM_1"/>
    <property type="match status" value="2"/>
</dbReference>
<dbReference type="GeneID" id="119735022"/>
<feature type="compositionally biased region" description="Polar residues" evidence="3">
    <location>
        <begin position="1235"/>
        <end position="1268"/>
    </location>
</feature>
<reference evidence="5" key="1">
    <citation type="submission" date="2022-11" db="UniProtKB">
        <authorList>
            <consortium name="EnsemblMetazoa"/>
        </authorList>
    </citation>
    <scope>IDENTIFICATION</scope>
</reference>
<dbReference type="Gene3D" id="1.10.150.50">
    <property type="entry name" value="Transcription Factor, Ets-1"/>
    <property type="match status" value="2"/>
</dbReference>
<dbReference type="CDD" id="cd09497">
    <property type="entry name" value="SAM_caskin1_2_repeat1"/>
    <property type="match status" value="1"/>
</dbReference>
<feature type="compositionally biased region" description="Polar residues" evidence="3">
    <location>
        <begin position="1294"/>
        <end position="1303"/>
    </location>
</feature>
<feature type="compositionally biased region" description="Basic and acidic residues" evidence="3">
    <location>
        <begin position="1546"/>
        <end position="1558"/>
    </location>
</feature>
<feature type="compositionally biased region" description="Low complexity" evidence="3">
    <location>
        <begin position="768"/>
        <end position="782"/>
    </location>
</feature>
<protein>
    <recommendedName>
        <fullName evidence="4">SAM domain-containing protein</fullName>
    </recommendedName>
</protein>
<feature type="compositionally biased region" description="Polar residues" evidence="3">
    <location>
        <begin position="8"/>
        <end position="23"/>
    </location>
</feature>
<feature type="compositionally biased region" description="Polar residues" evidence="3">
    <location>
        <begin position="730"/>
        <end position="741"/>
    </location>
</feature>
<evidence type="ECO:0000256" key="1">
    <source>
        <dbReference type="ARBA" id="ARBA00022737"/>
    </source>
</evidence>
<feature type="compositionally biased region" description="Polar residues" evidence="3">
    <location>
        <begin position="45"/>
        <end position="70"/>
    </location>
</feature>
<feature type="region of interest" description="Disordered" evidence="3">
    <location>
        <begin position="725"/>
        <end position="804"/>
    </location>
</feature>
<feature type="compositionally biased region" description="Polar residues" evidence="3">
    <location>
        <begin position="465"/>
        <end position="476"/>
    </location>
</feature>
<feature type="domain" description="SAM" evidence="4">
    <location>
        <begin position="312"/>
        <end position="375"/>
    </location>
</feature>
<dbReference type="InterPro" id="IPR013761">
    <property type="entry name" value="SAM/pointed_sf"/>
</dbReference>
<feature type="compositionally biased region" description="Low complexity" evidence="3">
    <location>
        <begin position="24"/>
        <end position="37"/>
    </location>
</feature>
<feature type="region of interest" description="Disordered" evidence="3">
    <location>
        <begin position="496"/>
        <end position="540"/>
    </location>
</feature>
<dbReference type="EnsemblMetazoa" id="XM_038208702.1">
    <property type="protein sequence ID" value="XP_038064630.1"/>
    <property type="gene ID" value="LOC119735022"/>
</dbReference>
<feature type="compositionally biased region" description="Pro residues" evidence="3">
    <location>
        <begin position="1408"/>
        <end position="1456"/>
    </location>
</feature>
<dbReference type="InterPro" id="IPR035497">
    <property type="entry name" value="Caskin1/2_SAM_1"/>
</dbReference>
<feature type="compositionally biased region" description="Low complexity" evidence="3">
    <location>
        <begin position="520"/>
        <end position="533"/>
    </location>
</feature>
<dbReference type="CDD" id="cd09498">
    <property type="entry name" value="SAM_caskin1_2_repeat2"/>
    <property type="match status" value="1"/>
</dbReference>
<keyword evidence="1" id="KW-0677">Repeat</keyword>
<feature type="region of interest" description="Disordered" evidence="3">
    <location>
        <begin position="1126"/>
        <end position="1152"/>
    </location>
</feature>